<reference evidence="7" key="1">
    <citation type="journal article" date="2014" name="Int. J. Syst. Evol. Microbiol.">
        <title>Complete genome sequence of Corynebacterium casei LMG S-19264T (=DSM 44701T), isolated from a smear-ripened cheese.</title>
        <authorList>
            <consortium name="US DOE Joint Genome Institute (JGI-PGF)"/>
            <person name="Walter F."/>
            <person name="Albersmeier A."/>
            <person name="Kalinowski J."/>
            <person name="Ruckert C."/>
        </authorList>
    </citation>
    <scope>NUCLEOTIDE SEQUENCE</scope>
    <source>
        <strain evidence="7">CGMCC 1.15725</strain>
    </source>
</reference>
<evidence type="ECO:0000313" key="8">
    <source>
        <dbReference type="Proteomes" id="UP000646365"/>
    </source>
</evidence>
<evidence type="ECO:0000259" key="6">
    <source>
        <dbReference type="PROSITE" id="PS51123"/>
    </source>
</evidence>
<sequence>MIAKFWKTFVAGLVLAVASTGAYAQVQQMGATPKPDDLIKALKPDAGAPGALSVRGIRVLNATPGGATAAAHPSAVALDVKFALGSADLTDAARQTIGQLAKAIKSDQLAPYRFQLSGHTDSTGKPDANMELSQRRAEAVKAYLVDNLGVAADRLQAVGRGQEEPLDPAHPESGVNRRVQVAILGAK</sequence>
<dbReference type="InterPro" id="IPR036737">
    <property type="entry name" value="OmpA-like_sf"/>
</dbReference>
<dbReference type="AlphaFoldDB" id="A0A8J2YSR0"/>
<gene>
    <name evidence="7" type="ORF">GCM10011611_15960</name>
</gene>
<keyword evidence="8" id="KW-1185">Reference proteome</keyword>
<dbReference type="RefSeq" id="WP_189044335.1">
    <property type="nucleotide sequence ID" value="NZ_BMJQ01000003.1"/>
</dbReference>
<evidence type="ECO:0000256" key="3">
    <source>
        <dbReference type="ARBA" id="ARBA00023237"/>
    </source>
</evidence>
<reference evidence="7" key="2">
    <citation type="submission" date="2020-09" db="EMBL/GenBank/DDBJ databases">
        <authorList>
            <person name="Sun Q."/>
            <person name="Zhou Y."/>
        </authorList>
    </citation>
    <scope>NUCLEOTIDE SEQUENCE</scope>
    <source>
        <strain evidence="7">CGMCC 1.15725</strain>
    </source>
</reference>
<evidence type="ECO:0000256" key="1">
    <source>
        <dbReference type="ARBA" id="ARBA00004442"/>
    </source>
</evidence>
<dbReference type="GO" id="GO:0009279">
    <property type="term" value="C:cell outer membrane"/>
    <property type="evidence" value="ECO:0007669"/>
    <property type="project" value="UniProtKB-SubCell"/>
</dbReference>
<dbReference type="PANTHER" id="PTHR30329">
    <property type="entry name" value="STATOR ELEMENT OF FLAGELLAR MOTOR COMPLEX"/>
    <property type="match status" value="1"/>
</dbReference>
<dbReference type="InterPro" id="IPR006665">
    <property type="entry name" value="OmpA-like"/>
</dbReference>
<feature type="domain" description="OmpA-like" evidence="6">
    <location>
        <begin position="69"/>
        <end position="187"/>
    </location>
</feature>
<dbReference type="InterPro" id="IPR050330">
    <property type="entry name" value="Bact_OuterMem_StrucFunc"/>
</dbReference>
<dbReference type="PANTHER" id="PTHR30329:SF21">
    <property type="entry name" value="LIPOPROTEIN YIAD-RELATED"/>
    <property type="match status" value="1"/>
</dbReference>
<evidence type="ECO:0000256" key="4">
    <source>
        <dbReference type="PROSITE-ProRule" id="PRU00473"/>
    </source>
</evidence>
<dbReference type="PROSITE" id="PS01068">
    <property type="entry name" value="OMPA_1"/>
    <property type="match status" value="1"/>
</dbReference>
<feature type="chain" id="PRO_5035292702" evidence="5">
    <location>
        <begin position="25"/>
        <end position="187"/>
    </location>
</feature>
<evidence type="ECO:0000313" key="7">
    <source>
        <dbReference type="EMBL" id="GGF11122.1"/>
    </source>
</evidence>
<accession>A0A8J2YSR0</accession>
<feature type="signal peptide" evidence="5">
    <location>
        <begin position="1"/>
        <end position="24"/>
    </location>
</feature>
<dbReference type="Gene3D" id="3.30.1330.60">
    <property type="entry name" value="OmpA-like domain"/>
    <property type="match status" value="1"/>
</dbReference>
<keyword evidence="2 4" id="KW-0472">Membrane</keyword>
<dbReference type="SUPFAM" id="SSF103088">
    <property type="entry name" value="OmpA-like"/>
    <property type="match status" value="1"/>
</dbReference>
<comment type="subcellular location">
    <subcellularLocation>
        <location evidence="1">Cell outer membrane</location>
    </subcellularLocation>
</comment>
<dbReference type="PROSITE" id="PS51123">
    <property type="entry name" value="OMPA_2"/>
    <property type="match status" value="1"/>
</dbReference>
<dbReference type="InterPro" id="IPR006664">
    <property type="entry name" value="OMP_bac"/>
</dbReference>
<dbReference type="PRINTS" id="PR01021">
    <property type="entry name" value="OMPADOMAIN"/>
</dbReference>
<proteinExistence type="predicted"/>
<keyword evidence="3" id="KW-0998">Cell outer membrane</keyword>
<protein>
    <submittedName>
        <fullName evidence="7">Membrane protein</fullName>
    </submittedName>
</protein>
<name>A0A8J2YSR0_9PROT</name>
<dbReference type="InterPro" id="IPR006690">
    <property type="entry name" value="OMPA-like_CS"/>
</dbReference>
<dbReference type="Proteomes" id="UP000646365">
    <property type="component" value="Unassembled WGS sequence"/>
</dbReference>
<dbReference type="EMBL" id="BMJQ01000003">
    <property type="protein sequence ID" value="GGF11122.1"/>
    <property type="molecule type" value="Genomic_DNA"/>
</dbReference>
<keyword evidence="5" id="KW-0732">Signal</keyword>
<evidence type="ECO:0000256" key="2">
    <source>
        <dbReference type="ARBA" id="ARBA00023136"/>
    </source>
</evidence>
<evidence type="ECO:0000256" key="5">
    <source>
        <dbReference type="SAM" id="SignalP"/>
    </source>
</evidence>
<comment type="caution">
    <text evidence="7">The sequence shown here is derived from an EMBL/GenBank/DDBJ whole genome shotgun (WGS) entry which is preliminary data.</text>
</comment>
<organism evidence="7 8">
    <name type="scientific">Aliidongia dinghuensis</name>
    <dbReference type="NCBI Taxonomy" id="1867774"/>
    <lineage>
        <taxon>Bacteria</taxon>
        <taxon>Pseudomonadati</taxon>
        <taxon>Pseudomonadota</taxon>
        <taxon>Alphaproteobacteria</taxon>
        <taxon>Rhodospirillales</taxon>
        <taxon>Dongiaceae</taxon>
        <taxon>Aliidongia</taxon>
    </lineage>
</organism>
<dbReference type="Pfam" id="PF00691">
    <property type="entry name" value="OmpA"/>
    <property type="match status" value="1"/>
</dbReference>
<dbReference type="CDD" id="cd07185">
    <property type="entry name" value="OmpA_C-like"/>
    <property type="match status" value="1"/>
</dbReference>